<dbReference type="HAMAP" id="MF_00360">
    <property type="entry name" value="Ribosomal_bS6"/>
    <property type="match status" value="1"/>
</dbReference>
<sequence>MTPYEMMVILRPDLSEDLVQQEVTKYQEFLAQYNTEELTIKVWGKRRLAYPIGKFQDGIYLLLNYRGDGKQVAPLERAMRLGDEVIRFLTIKLSDKPAIAEVEVPNAIAPPIIAPVPAQV</sequence>
<accession>A0A977L1B4</accession>
<evidence type="ECO:0000313" key="5">
    <source>
        <dbReference type="EMBL" id="UXE63751.1"/>
    </source>
</evidence>
<reference evidence="5" key="1">
    <citation type="submission" date="2021-04" db="EMBL/GenBank/DDBJ databases">
        <title>Genome sequence of Woronichinia naegeliana from Washington state freshwater lake bloom.</title>
        <authorList>
            <person name="Dreher T.W."/>
        </authorList>
    </citation>
    <scope>NUCLEOTIDE SEQUENCE</scope>
    <source>
        <strain evidence="5">WA131</strain>
    </source>
</reference>
<dbReference type="SUPFAM" id="SSF54995">
    <property type="entry name" value="Ribosomal protein S6"/>
    <property type="match status" value="1"/>
</dbReference>
<dbReference type="InterPro" id="IPR020814">
    <property type="entry name" value="Ribosomal_S6_plastid/chlpt"/>
</dbReference>
<organism evidence="5">
    <name type="scientific">Woronichinia naegeliana WA131</name>
    <dbReference type="NCBI Taxonomy" id="2824559"/>
    <lineage>
        <taxon>Bacteria</taxon>
        <taxon>Bacillati</taxon>
        <taxon>Cyanobacteriota</taxon>
        <taxon>Cyanophyceae</taxon>
        <taxon>Synechococcales</taxon>
        <taxon>Coelosphaeriaceae</taxon>
        <taxon>Woronichinia</taxon>
    </lineage>
</organism>
<dbReference type="PANTHER" id="PTHR21011">
    <property type="entry name" value="MITOCHONDRIAL 28S RIBOSOMAL PROTEIN S6"/>
    <property type="match status" value="1"/>
</dbReference>
<evidence type="ECO:0000256" key="1">
    <source>
        <dbReference type="ARBA" id="ARBA00009512"/>
    </source>
</evidence>
<dbReference type="Pfam" id="PF01250">
    <property type="entry name" value="Ribosomal_S6"/>
    <property type="match status" value="1"/>
</dbReference>
<dbReference type="AlphaFoldDB" id="A0A977L1B4"/>
<dbReference type="InterPro" id="IPR000529">
    <property type="entry name" value="Ribosomal_bS6"/>
</dbReference>
<dbReference type="GO" id="GO:0003735">
    <property type="term" value="F:structural constituent of ribosome"/>
    <property type="evidence" value="ECO:0007669"/>
    <property type="project" value="InterPro"/>
</dbReference>
<dbReference type="CDD" id="cd15487">
    <property type="entry name" value="bS6_chloro_cyano"/>
    <property type="match status" value="1"/>
</dbReference>
<evidence type="ECO:0000256" key="4">
    <source>
        <dbReference type="HAMAP-Rule" id="MF_00360"/>
    </source>
</evidence>
<keyword evidence="4" id="KW-0687">Ribonucleoprotein</keyword>
<dbReference type="Proteomes" id="UP001065613">
    <property type="component" value="Chromosome"/>
</dbReference>
<evidence type="ECO:0000256" key="2">
    <source>
        <dbReference type="ARBA" id="ARBA00035104"/>
    </source>
</evidence>
<comment type="similarity">
    <text evidence="1 4">Belongs to the bacterial ribosomal protein bS6 family.</text>
</comment>
<dbReference type="GO" id="GO:0070181">
    <property type="term" value="F:small ribosomal subunit rRNA binding"/>
    <property type="evidence" value="ECO:0007669"/>
    <property type="project" value="TreeGrafter"/>
</dbReference>
<name>A0A977L1B4_9CYAN</name>
<keyword evidence="4 5" id="KW-0689">Ribosomal protein</keyword>
<dbReference type="InterPro" id="IPR014717">
    <property type="entry name" value="Transl_elong_EF1B/ribsomal_bS6"/>
</dbReference>
<dbReference type="NCBIfam" id="TIGR00166">
    <property type="entry name" value="S6"/>
    <property type="match status" value="1"/>
</dbReference>
<dbReference type="GO" id="GO:1990904">
    <property type="term" value="C:ribonucleoprotein complex"/>
    <property type="evidence" value="ECO:0007669"/>
    <property type="project" value="UniProtKB-KW"/>
</dbReference>
<dbReference type="GO" id="GO:0005737">
    <property type="term" value="C:cytoplasm"/>
    <property type="evidence" value="ECO:0007669"/>
    <property type="project" value="UniProtKB-ARBA"/>
</dbReference>
<proteinExistence type="inferred from homology"/>
<dbReference type="KEGG" id="wna:KA717_14925"/>
<protein>
    <recommendedName>
        <fullName evidence="3 4">Small ribosomal subunit protein bS6</fullName>
    </recommendedName>
</protein>
<gene>
    <name evidence="4 5" type="primary">rpsF</name>
    <name evidence="4" type="synonym">rps6</name>
    <name evidence="5" type="ORF">KA717_14925</name>
</gene>
<dbReference type="InterPro" id="IPR035980">
    <property type="entry name" value="Ribosomal_bS6_sf"/>
</dbReference>
<comment type="function">
    <text evidence="2 4">Binds together with bS18 to 16S ribosomal RNA.</text>
</comment>
<keyword evidence="4" id="KW-0699">rRNA-binding</keyword>
<dbReference type="EMBL" id="CP073041">
    <property type="protein sequence ID" value="UXE63751.1"/>
    <property type="molecule type" value="Genomic_DNA"/>
</dbReference>
<dbReference type="GO" id="GO:0006412">
    <property type="term" value="P:translation"/>
    <property type="evidence" value="ECO:0007669"/>
    <property type="project" value="UniProtKB-UniRule"/>
</dbReference>
<dbReference type="PANTHER" id="PTHR21011:SF1">
    <property type="entry name" value="SMALL RIBOSOMAL SUBUNIT PROTEIN BS6M"/>
    <property type="match status" value="1"/>
</dbReference>
<dbReference type="Gene3D" id="3.30.70.60">
    <property type="match status" value="1"/>
</dbReference>
<dbReference type="GO" id="GO:0005840">
    <property type="term" value="C:ribosome"/>
    <property type="evidence" value="ECO:0007669"/>
    <property type="project" value="UniProtKB-KW"/>
</dbReference>
<keyword evidence="4" id="KW-0694">RNA-binding</keyword>
<evidence type="ECO:0000256" key="3">
    <source>
        <dbReference type="ARBA" id="ARBA00035294"/>
    </source>
</evidence>